<dbReference type="Proteomes" id="UP000199514">
    <property type="component" value="Unassembled WGS sequence"/>
</dbReference>
<gene>
    <name evidence="1" type="ORF">SAMN05421780_101490</name>
</gene>
<accession>A0A1I1E1Q7</accession>
<sequence>MNGSSLKIVDLFSKNQRGKHISNLIFKCILIDIKKNLSKKTPNTLHCEYPQFILYIKQHTPG</sequence>
<name>A0A1I1E1Q7_9BACT</name>
<evidence type="ECO:0000313" key="2">
    <source>
        <dbReference type="Proteomes" id="UP000199514"/>
    </source>
</evidence>
<reference evidence="1 2" key="1">
    <citation type="submission" date="2016-10" db="EMBL/GenBank/DDBJ databases">
        <authorList>
            <person name="de Groot N.N."/>
        </authorList>
    </citation>
    <scope>NUCLEOTIDE SEQUENCE [LARGE SCALE GENOMIC DNA]</scope>
    <source>
        <strain evidence="1 2">DSM 6793</strain>
    </source>
</reference>
<keyword evidence="2" id="KW-1185">Reference proteome</keyword>
<proteinExistence type="predicted"/>
<dbReference type="EMBL" id="FOLE01000001">
    <property type="protein sequence ID" value="SFB78900.1"/>
    <property type="molecule type" value="Genomic_DNA"/>
</dbReference>
<dbReference type="AlphaFoldDB" id="A0A1I1E1Q7"/>
<protein>
    <submittedName>
        <fullName evidence="1">Uncharacterized protein</fullName>
    </submittedName>
</protein>
<evidence type="ECO:0000313" key="1">
    <source>
        <dbReference type="EMBL" id="SFB78900.1"/>
    </source>
</evidence>
<organism evidence="1 2">
    <name type="scientific">Flexibacter flexilis DSM 6793</name>
    <dbReference type="NCBI Taxonomy" id="927664"/>
    <lineage>
        <taxon>Bacteria</taxon>
        <taxon>Pseudomonadati</taxon>
        <taxon>Bacteroidota</taxon>
        <taxon>Cytophagia</taxon>
        <taxon>Cytophagales</taxon>
        <taxon>Flexibacteraceae</taxon>
        <taxon>Flexibacter</taxon>
    </lineage>
</organism>